<accession>A0A2I1IKS0</accession>
<dbReference type="GeneID" id="35867143"/>
<protein>
    <submittedName>
        <fullName evidence="2">Uncharacterized protein</fullName>
    </submittedName>
</protein>
<keyword evidence="1" id="KW-0472">Membrane</keyword>
<evidence type="ECO:0000313" key="2">
    <source>
        <dbReference type="EMBL" id="PKY71702.1"/>
    </source>
</evidence>
<dbReference type="Proteomes" id="UP000235122">
    <property type="component" value="Unassembled WGS sequence"/>
</dbReference>
<feature type="transmembrane region" description="Helical" evidence="1">
    <location>
        <begin position="42"/>
        <end position="60"/>
    </location>
</feature>
<organism evidence="2 3">
    <name type="scientific">Winkia neuii</name>
    <dbReference type="NCBI Taxonomy" id="33007"/>
    <lineage>
        <taxon>Bacteria</taxon>
        <taxon>Bacillati</taxon>
        <taxon>Actinomycetota</taxon>
        <taxon>Actinomycetes</taxon>
        <taxon>Actinomycetales</taxon>
        <taxon>Actinomycetaceae</taxon>
        <taxon>Winkia</taxon>
    </lineage>
</organism>
<feature type="transmembrane region" description="Helical" evidence="1">
    <location>
        <begin position="17"/>
        <end position="36"/>
    </location>
</feature>
<proteinExistence type="predicted"/>
<name>A0A2I1IKS0_9ACTO</name>
<keyword evidence="1" id="KW-1133">Transmembrane helix</keyword>
<dbReference type="AlphaFoldDB" id="A0A2I1IKS0"/>
<keyword evidence="3" id="KW-1185">Reference proteome</keyword>
<sequence>MDAVTTKSTASKLNLKNAALVLAIIVGAVLIVSGIATATAPLAIAGGFLFAITSIAWAILHPAALKAYGDMYAEAHLR</sequence>
<gene>
    <name evidence="2" type="ORF">CYJ19_10850</name>
</gene>
<dbReference type="RefSeq" id="WP_024331421.1">
    <property type="nucleotide sequence ID" value="NZ_JASOXK010000004.1"/>
</dbReference>
<evidence type="ECO:0000256" key="1">
    <source>
        <dbReference type="SAM" id="Phobius"/>
    </source>
</evidence>
<dbReference type="EMBL" id="PKKO01000006">
    <property type="protein sequence ID" value="PKY71702.1"/>
    <property type="molecule type" value="Genomic_DNA"/>
</dbReference>
<comment type="caution">
    <text evidence="2">The sequence shown here is derived from an EMBL/GenBank/DDBJ whole genome shotgun (WGS) entry which is preliminary data.</text>
</comment>
<keyword evidence="1" id="KW-0812">Transmembrane</keyword>
<evidence type="ECO:0000313" key="3">
    <source>
        <dbReference type="Proteomes" id="UP000235122"/>
    </source>
</evidence>
<reference evidence="2 3" key="1">
    <citation type="submission" date="2017-12" db="EMBL/GenBank/DDBJ databases">
        <title>Phylogenetic diversity of female urinary microbiome.</title>
        <authorList>
            <person name="Thomas-White K."/>
            <person name="Wolfe A.J."/>
        </authorList>
    </citation>
    <scope>NUCLEOTIDE SEQUENCE [LARGE SCALE GENOMIC DNA]</scope>
    <source>
        <strain evidence="2 3">UMB0402</strain>
    </source>
</reference>